<accession>A0A8T1WMX6</accession>
<keyword evidence="3" id="KW-1185">Reference proteome</keyword>
<keyword evidence="2" id="KW-0808">Transferase</keyword>
<dbReference type="EMBL" id="JAGDFM010000001">
    <property type="protein sequence ID" value="KAG7393824.1"/>
    <property type="molecule type" value="Genomic_DNA"/>
</dbReference>
<evidence type="ECO:0000313" key="3">
    <source>
        <dbReference type="Proteomes" id="UP000694044"/>
    </source>
</evidence>
<evidence type="ECO:0000256" key="1">
    <source>
        <dbReference type="SAM" id="MobiDB-lite"/>
    </source>
</evidence>
<comment type="caution">
    <text evidence="2">The sequence shown here is derived from an EMBL/GenBank/DDBJ whole genome shotgun (WGS) entry which is preliminary data.</text>
</comment>
<dbReference type="GO" id="GO:0032259">
    <property type="term" value="P:methylation"/>
    <property type="evidence" value="ECO:0007669"/>
    <property type="project" value="UniProtKB-KW"/>
</dbReference>
<proteinExistence type="predicted"/>
<keyword evidence="2" id="KW-0489">Methyltransferase</keyword>
<organism evidence="2 3">
    <name type="scientific">Phytophthora pseudosyringae</name>
    <dbReference type="NCBI Taxonomy" id="221518"/>
    <lineage>
        <taxon>Eukaryota</taxon>
        <taxon>Sar</taxon>
        <taxon>Stramenopiles</taxon>
        <taxon>Oomycota</taxon>
        <taxon>Peronosporomycetes</taxon>
        <taxon>Peronosporales</taxon>
        <taxon>Peronosporaceae</taxon>
        <taxon>Phytophthora</taxon>
    </lineage>
</organism>
<dbReference type="AlphaFoldDB" id="A0A8T1WMX6"/>
<gene>
    <name evidence="2" type="primary">METTL17_1</name>
    <name evidence="2" type="ORF">PHYPSEUDO_000001</name>
</gene>
<sequence>MLLRLTKFETLSACLPRAGPGAGSLRRPKAGAKTAATDPRTPSLLADIKQLSHNGLVQRVEMPTELLERYTSVMRSRTHSNHVMLRQKHPADPALRLRAGREAGIPGLRDGGHLCLHARRIHADAEATARLQAQVQYGAGPGTASWVAKDFYDQSLDEYRVVKPNQFMVNAAEVQLENFLGLSVHRRIADMSREIDTGNKYNLIVVSYVFRTSPTTSSAWRPAQRSGSC</sequence>
<name>A0A8T1WMX6_9STRA</name>
<feature type="region of interest" description="Disordered" evidence="1">
    <location>
        <begin position="16"/>
        <end position="39"/>
    </location>
</feature>
<dbReference type="Proteomes" id="UP000694044">
    <property type="component" value="Unassembled WGS sequence"/>
</dbReference>
<reference evidence="2" key="1">
    <citation type="submission" date="2021-02" db="EMBL/GenBank/DDBJ databases">
        <authorList>
            <person name="Palmer J.M."/>
        </authorList>
    </citation>
    <scope>NUCLEOTIDE SEQUENCE</scope>
    <source>
        <strain evidence="2">SCRP734</strain>
    </source>
</reference>
<evidence type="ECO:0000313" key="2">
    <source>
        <dbReference type="EMBL" id="KAG7393824.1"/>
    </source>
</evidence>
<protein>
    <submittedName>
        <fullName evidence="2">Methyltransferase-like protein 17, mitochondrial</fullName>
    </submittedName>
</protein>
<dbReference type="GO" id="GO:0008168">
    <property type="term" value="F:methyltransferase activity"/>
    <property type="evidence" value="ECO:0007669"/>
    <property type="project" value="UniProtKB-KW"/>
</dbReference>
<dbReference type="OrthoDB" id="421327at2759"/>